<dbReference type="InterPro" id="IPR000261">
    <property type="entry name" value="EH_dom"/>
</dbReference>
<proteinExistence type="predicted"/>
<protein>
    <recommendedName>
        <fullName evidence="3">EH domain-containing protein</fullName>
    </recommendedName>
</protein>
<sequence length="719" mass="83577">MISEESQLFESLFASWSKDGVFPAANAGYLQSSGLQKQILRQIWEKCAHGKPFLTKDEFFVALRLVALGQQGKEIDEKQQHQDSQKASIPNQGQQFNPLIISPVDMQEYKNDFKRISLGLSFVGEKKLVDFFTKEKQAPLQVVQEILNFCNPFHTSKIELEAFMVIFHMFNTRKSGISMPSNPNQLPKAILSLIEPLLQKPEEVEVKVSIPQQPRQPYQQQTQEMKTNYIESNYRHQQDEQQRAYNEELEERALEQQLLEQRALIGHVQGCVFALQNELILRTNRLSALQQEEAHLAREREQMEKDTIEAEQGLDELVKERERRLIEREREIQKQKEDQEKKKQRFDEIREIKLKKKREKYNRKQKYVNVFDTIHVQESSKEETYSVSNNPFDINQTTSNTNMFNYPSQDDYQKTQQQHQIVDEYAQQSSSVDQSYLSSSYSYTNTSEAQSKPIYDEQDGHKEDIQLAPNQYASSALLDTEPQSSEQYNQEYNRNRISDLTTTPELYLQRNSQSQLSLQKQDRDSDLYSNQSKNLSEEIQDQEKRDVAFEKSQLHEESQIDYNRNNLYADTSTSQNLPTSSYSSSYDPYAPDLAGSSSYSEYNYNDNWNGSNYQAKSNNPYDDTNYYDDYYPNTSTKGGVTDSKDASQTNYYNPDNYYNTTNSNNTYTDSSYDVGFYYGKEYNYNTGYSNSTGTTGTNETDQVPGTGSDLISKKRGYFF</sequence>
<keyword evidence="1" id="KW-0175">Coiled coil</keyword>
<comment type="caution">
    <text evidence="4">The sequence shown here is derived from an EMBL/GenBank/DDBJ whole genome shotgun (WGS) entry which is preliminary data.</text>
</comment>
<feature type="compositionally biased region" description="Low complexity" evidence="2">
    <location>
        <begin position="618"/>
        <end position="628"/>
    </location>
</feature>
<feature type="coiled-coil region" evidence="1">
    <location>
        <begin position="286"/>
        <end position="345"/>
    </location>
</feature>
<evidence type="ECO:0000256" key="2">
    <source>
        <dbReference type="SAM" id="MobiDB-lite"/>
    </source>
</evidence>
<dbReference type="EMBL" id="SNRW01004010">
    <property type="protein sequence ID" value="KAA6388376.1"/>
    <property type="molecule type" value="Genomic_DNA"/>
</dbReference>
<dbReference type="Proteomes" id="UP000324800">
    <property type="component" value="Unassembled WGS sequence"/>
</dbReference>
<organism evidence="4 5">
    <name type="scientific">Streblomastix strix</name>
    <dbReference type="NCBI Taxonomy" id="222440"/>
    <lineage>
        <taxon>Eukaryota</taxon>
        <taxon>Metamonada</taxon>
        <taxon>Preaxostyla</taxon>
        <taxon>Oxymonadida</taxon>
        <taxon>Streblomastigidae</taxon>
        <taxon>Streblomastix</taxon>
    </lineage>
</organism>
<evidence type="ECO:0000256" key="1">
    <source>
        <dbReference type="SAM" id="Coils"/>
    </source>
</evidence>
<evidence type="ECO:0000259" key="3">
    <source>
        <dbReference type="SMART" id="SM00027"/>
    </source>
</evidence>
<evidence type="ECO:0000313" key="5">
    <source>
        <dbReference type="Proteomes" id="UP000324800"/>
    </source>
</evidence>
<accession>A0A5J4W1H1</accession>
<feature type="region of interest" description="Disordered" evidence="2">
    <location>
        <begin position="511"/>
        <end position="544"/>
    </location>
</feature>
<dbReference type="SUPFAM" id="SSF47473">
    <property type="entry name" value="EF-hand"/>
    <property type="match status" value="2"/>
</dbReference>
<feature type="region of interest" description="Disordered" evidence="2">
    <location>
        <begin position="379"/>
        <end position="420"/>
    </location>
</feature>
<dbReference type="SMART" id="SM00027">
    <property type="entry name" value="EH"/>
    <property type="match status" value="1"/>
</dbReference>
<feature type="compositionally biased region" description="Polar residues" evidence="2">
    <location>
        <begin position="385"/>
        <end position="408"/>
    </location>
</feature>
<evidence type="ECO:0000313" key="4">
    <source>
        <dbReference type="EMBL" id="KAA6388376.1"/>
    </source>
</evidence>
<feature type="domain" description="EH" evidence="3">
    <location>
        <begin position="1"/>
        <end position="85"/>
    </location>
</feature>
<gene>
    <name evidence="4" type="ORF">EZS28_016099</name>
</gene>
<name>A0A5J4W1H1_9EUKA</name>
<reference evidence="4 5" key="1">
    <citation type="submission" date="2019-03" db="EMBL/GenBank/DDBJ databases">
        <title>Single cell metagenomics reveals metabolic interactions within the superorganism composed of flagellate Streblomastix strix and complex community of Bacteroidetes bacteria on its surface.</title>
        <authorList>
            <person name="Treitli S.C."/>
            <person name="Kolisko M."/>
            <person name="Husnik F."/>
            <person name="Keeling P."/>
            <person name="Hampl V."/>
        </authorList>
    </citation>
    <scope>NUCLEOTIDE SEQUENCE [LARGE SCALE GENOMIC DNA]</scope>
    <source>
        <strain evidence="4">ST1C</strain>
    </source>
</reference>
<feature type="compositionally biased region" description="Polar residues" evidence="2">
    <location>
        <begin position="569"/>
        <end position="579"/>
    </location>
</feature>
<feature type="region of interest" description="Disordered" evidence="2">
    <location>
        <begin position="608"/>
        <end position="628"/>
    </location>
</feature>
<feature type="region of interest" description="Disordered" evidence="2">
    <location>
        <begin position="569"/>
        <end position="589"/>
    </location>
</feature>
<dbReference type="OrthoDB" id="524326at2759"/>
<dbReference type="InterPro" id="IPR011992">
    <property type="entry name" value="EF-hand-dom_pair"/>
</dbReference>
<dbReference type="AlphaFoldDB" id="A0A5J4W1H1"/>
<dbReference type="Gene3D" id="1.10.238.10">
    <property type="entry name" value="EF-hand"/>
    <property type="match status" value="2"/>
</dbReference>